<evidence type="ECO:0000256" key="4">
    <source>
        <dbReference type="ARBA" id="ARBA00022989"/>
    </source>
</evidence>
<feature type="transmembrane region" description="Helical" evidence="6">
    <location>
        <begin position="69"/>
        <end position="86"/>
    </location>
</feature>
<keyword evidence="4 6" id="KW-1133">Transmembrane helix</keyword>
<dbReference type="InterPro" id="IPR001123">
    <property type="entry name" value="LeuE-type"/>
</dbReference>
<evidence type="ECO:0000256" key="5">
    <source>
        <dbReference type="ARBA" id="ARBA00023136"/>
    </source>
</evidence>
<sequence>MITFLSAGALLGLSAGFSPGPLFALVLTQTLQHGIKEGCKVALAPLVTDLPLIIVATLLVKQLAGYQNLLGVVSLLGAVYLLLMALETFRCGLKEPSLGGEAPQSLGRGMLVNVLSPHPYLFWFSVGAPTILKGVNAGRPWAAVAFVLGFFGCLVGAKMVLAVMVGKSRRFLAGQVYHYLMRSLALLLLIFALLLAREGLTLFGLLPL</sequence>
<evidence type="ECO:0000313" key="7">
    <source>
        <dbReference type="EMBL" id="GFO61076.1"/>
    </source>
</evidence>
<keyword evidence="2" id="KW-1003">Cell membrane</keyword>
<dbReference type="GO" id="GO:0015171">
    <property type="term" value="F:amino acid transmembrane transporter activity"/>
    <property type="evidence" value="ECO:0007669"/>
    <property type="project" value="TreeGrafter"/>
</dbReference>
<organism evidence="7 8">
    <name type="scientific">Geomonas silvestris</name>
    <dbReference type="NCBI Taxonomy" id="2740184"/>
    <lineage>
        <taxon>Bacteria</taxon>
        <taxon>Pseudomonadati</taxon>
        <taxon>Thermodesulfobacteriota</taxon>
        <taxon>Desulfuromonadia</taxon>
        <taxon>Geobacterales</taxon>
        <taxon>Geobacteraceae</taxon>
        <taxon>Geomonas</taxon>
    </lineage>
</organism>
<evidence type="ECO:0000256" key="6">
    <source>
        <dbReference type="SAM" id="Phobius"/>
    </source>
</evidence>
<dbReference type="RefSeq" id="WP_183355879.1">
    <property type="nucleotide sequence ID" value="NZ_BLXX01000012.1"/>
</dbReference>
<dbReference type="PANTHER" id="PTHR30086">
    <property type="entry name" value="ARGININE EXPORTER PROTEIN ARGO"/>
    <property type="match status" value="1"/>
</dbReference>
<protein>
    <submittedName>
        <fullName evidence="7">LysE family translocator</fullName>
    </submittedName>
</protein>
<evidence type="ECO:0000256" key="3">
    <source>
        <dbReference type="ARBA" id="ARBA00022692"/>
    </source>
</evidence>
<proteinExistence type="predicted"/>
<dbReference type="AlphaFoldDB" id="A0A6V8MM47"/>
<feature type="transmembrane region" description="Helical" evidence="6">
    <location>
        <begin position="40"/>
        <end position="60"/>
    </location>
</feature>
<dbReference type="Proteomes" id="UP000556026">
    <property type="component" value="Unassembled WGS sequence"/>
</dbReference>
<keyword evidence="8" id="KW-1185">Reference proteome</keyword>
<evidence type="ECO:0000256" key="1">
    <source>
        <dbReference type="ARBA" id="ARBA00004651"/>
    </source>
</evidence>
<dbReference type="GO" id="GO:0005886">
    <property type="term" value="C:plasma membrane"/>
    <property type="evidence" value="ECO:0007669"/>
    <property type="project" value="UniProtKB-SubCell"/>
</dbReference>
<dbReference type="PANTHER" id="PTHR30086:SF20">
    <property type="entry name" value="ARGININE EXPORTER PROTEIN ARGO-RELATED"/>
    <property type="match status" value="1"/>
</dbReference>
<keyword evidence="5 6" id="KW-0472">Membrane</keyword>
<evidence type="ECO:0000313" key="8">
    <source>
        <dbReference type="Proteomes" id="UP000556026"/>
    </source>
</evidence>
<accession>A0A6V8MM47</accession>
<name>A0A6V8MM47_9BACT</name>
<dbReference type="Pfam" id="PF01810">
    <property type="entry name" value="LysE"/>
    <property type="match status" value="1"/>
</dbReference>
<gene>
    <name evidence="7" type="ORF">GMST_34010</name>
</gene>
<feature type="transmembrane region" description="Helical" evidence="6">
    <location>
        <begin position="141"/>
        <end position="163"/>
    </location>
</feature>
<comment type="caution">
    <text evidence="7">The sequence shown here is derived from an EMBL/GenBank/DDBJ whole genome shotgun (WGS) entry which is preliminary data.</text>
</comment>
<keyword evidence="3 6" id="KW-0812">Transmembrane</keyword>
<reference evidence="8" key="1">
    <citation type="submission" date="2020-06" db="EMBL/GenBank/DDBJ databases">
        <title>Draft genomic sequence of Geomonas sp. Red330.</title>
        <authorList>
            <person name="Itoh H."/>
            <person name="Zhenxing X."/>
            <person name="Ushijima N."/>
            <person name="Masuda Y."/>
            <person name="Shiratori Y."/>
            <person name="Senoo K."/>
        </authorList>
    </citation>
    <scope>NUCLEOTIDE SEQUENCE [LARGE SCALE GENOMIC DNA]</scope>
    <source>
        <strain evidence="8">Red330</strain>
    </source>
</reference>
<comment type="subcellular location">
    <subcellularLocation>
        <location evidence="1">Cell membrane</location>
        <topology evidence="1">Multi-pass membrane protein</topology>
    </subcellularLocation>
</comment>
<dbReference type="EMBL" id="BLXX01000012">
    <property type="protein sequence ID" value="GFO61076.1"/>
    <property type="molecule type" value="Genomic_DNA"/>
</dbReference>
<feature type="transmembrane region" description="Helical" evidence="6">
    <location>
        <begin position="184"/>
        <end position="206"/>
    </location>
</feature>
<evidence type="ECO:0000256" key="2">
    <source>
        <dbReference type="ARBA" id="ARBA00022475"/>
    </source>
</evidence>